<protein>
    <recommendedName>
        <fullName evidence="4">F-box domain-containing protein</fullName>
    </recommendedName>
</protein>
<dbReference type="Proteomes" id="UP000663828">
    <property type="component" value="Unassembled WGS sequence"/>
</dbReference>
<name>A0A815HQY6_ADIRI</name>
<sequence>MSFLLDRFPAELVHCVFKYFWAHEILYSFGNITCYMNNILINYSNYMINFQSIRKRDFDLICRYLRPKQVVSLILCEDEDTPDLLKLFFSLFSMDEFINLRGLKLIHLKEENESLCLVLPKLSKLVFLQVDMNIHLHFILTPSSLKQLIINTPENVQLNIDPFITHIQYEHIHSLSLSTCSAEMLRKILRQGVQLKKLKIIFTLHNQDEFDEFAQIHQEQKMMYPLLSLSFSLNGCGRTIKRVHVEHFLLPFRCLRNLEMIFPFSVQSQIYEANRWEEFLPKHLPNLSTFNFSFGCHHFEESLIDQYRHSFWLDKHWYVACDPFYSSFFTVPHFLPTSWHCSSLRISSKLTTLPLEQHYLAFDRVTKLTYDSNQCKESSKFKFIEKLFLEIPYVEENIFNFSKVRTLVVRAPQWSFRKLTLLIKQSMPSVIYLTLNCTYQDVPNVSLEQIRTLHLTQFGRVQNYHLFPWNKVFPCIERLFVVINSKKQIPILIDHFKTMVCGHFSIDMAFIGRNKSIQMSLEWLIKHTNRLRNDTNKNFICEINHQYYFSVDIWIGETNND</sequence>
<reference evidence="2" key="1">
    <citation type="submission" date="2021-02" db="EMBL/GenBank/DDBJ databases">
        <authorList>
            <person name="Nowell W R."/>
        </authorList>
    </citation>
    <scope>NUCLEOTIDE SEQUENCE</scope>
</reference>
<keyword evidence="3" id="KW-1185">Reference proteome</keyword>
<dbReference type="EMBL" id="CAJNOJ010000257">
    <property type="protein sequence ID" value="CAF1344652.1"/>
    <property type="molecule type" value="Genomic_DNA"/>
</dbReference>
<evidence type="ECO:0008006" key="4">
    <source>
        <dbReference type="Google" id="ProtNLM"/>
    </source>
</evidence>
<dbReference type="OrthoDB" id="10012882at2759"/>
<evidence type="ECO:0000313" key="2">
    <source>
        <dbReference type="EMBL" id="CAF1355066.1"/>
    </source>
</evidence>
<dbReference type="AlphaFoldDB" id="A0A815HQY6"/>
<comment type="caution">
    <text evidence="2">The sequence shown here is derived from an EMBL/GenBank/DDBJ whole genome shotgun (WGS) entry which is preliminary data.</text>
</comment>
<evidence type="ECO:0000313" key="1">
    <source>
        <dbReference type="EMBL" id="CAF1344652.1"/>
    </source>
</evidence>
<evidence type="ECO:0000313" key="3">
    <source>
        <dbReference type="Proteomes" id="UP000663828"/>
    </source>
</evidence>
<dbReference type="Proteomes" id="UP000663852">
    <property type="component" value="Unassembled WGS sequence"/>
</dbReference>
<accession>A0A815HQY6</accession>
<gene>
    <name evidence="1" type="ORF">EDS130_LOCUS32933</name>
    <name evidence="2" type="ORF">XAT740_LOCUS31698</name>
</gene>
<dbReference type="EMBL" id="CAJNOR010002904">
    <property type="protein sequence ID" value="CAF1355066.1"/>
    <property type="molecule type" value="Genomic_DNA"/>
</dbReference>
<organism evidence="2 3">
    <name type="scientific">Adineta ricciae</name>
    <name type="common">Rotifer</name>
    <dbReference type="NCBI Taxonomy" id="249248"/>
    <lineage>
        <taxon>Eukaryota</taxon>
        <taxon>Metazoa</taxon>
        <taxon>Spiralia</taxon>
        <taxon>Gnathifera</taxon>
        <taxon>Rotifera</taxon>
        <taxon>Eurotatoria</taxon>
        <taxon>Bdelloidea</taxon>
        <taxon>Adinetida</taxon>
        <taxon>Adinetidae</taxon>
        <taxon>Adineta</taxon>
    </lineage>
</organism>
<proteinExistence type="predicted"/>